<dbReference type="GO" id="GO:0003735">
    <property type="term" value="F:structural constituent of ribosome"/>
    <property type="evidence" value="ECO:0007669"/>
    <property type="project" value="InterPro"/>
</dbReference>
<keyword evidence="2" id="KW-0687">Ribonucleoprotein</keyword>
<dbReference type="SUPFAM" id="SSF54189">
    <property type="entry name" value="Ribosomal proteins S24e, L23 and L15e"/>
    <property type="match status" value="1"/>
</dbReference>
<dbReference type="InterPro" id="IPR053709">
    <property type="entry name" value="eRP_eS24_sf"/>
</dbReference>
<feature type="compositionally biased region" description="Basic residues" evidence="3">
    <location>
        <begin position="1"/>
        <end position="20"/>
    </location>
</feature>
<gene>
    <name evidence="4" type="ORF">B296_00009541</name>
</gene>
<dbReference type="InterPro" id="IPR012678">
    <property type="entry name" value="Ribosomal_uL23/eL15/eS24_sf"/>
</dbReference>
<evidence type="ECO:0000256" key="3">
    <source>
        <dbReference type="SAM" id="MobiDB-lite"/>
    </source>
</evidence>
<dbReference type="AlphaFoldDB" id="A0A427A9C9"/>
<comment type="caution">
    <text evidence="4">The sequence shown here is derived from an EMBL/GenBank/DDBJ whole genome shotgun (WGS) entry which is preliminary data.</text>
</comment>
<dbReference type="GO" id="GO:0005840">
    <property type="term" value="C:ribosome"/>
    <property type="evidence" value="ECO:0007669"/>
    <property type="project" value="UniProtKB-KW"/>
</dbReference>
<feature type="region of interest" description="Disordered" evidence="3">
    <location>
        <begin position="1"/>
        <end position="51"/>
    </location>
</feature>
<dbReference type="InterPro" id="IPR001976">
    <property type="entry name" value="Ribosomal_eS24"/>
</dbReference>
<name>A0A427A9C9_ENSVE</name>
<dbReference type="GO" id="GO:0006412">
    <property type="term" value="P:translation"/>
    <property type="evidence" value="ECO:0007669"/>
    <property type="project" value="InterPro"/>
</dbReference>
<evidence type="ECO:0000256" key="2">
    <source>
        <dbReference type="ARBA" id="ARBA00023274"/>
    </source>
</evidence>
<keyword evidence="1" id="KW-0689">Ribosomal protein</keyword>
<accession>A0A427A9C9</accession>
<dbReference type="Gene3D" id="3.30.70.3370">
    <property type="match status" value="1"/>
</dbReference>
<protein>
    <submittedName>
        <fullName evidence="4">Uncharacterized protein</fullName>
    </submittedName>
</protein>
<evidence type="ECO:0000313" key="4">
    <source>
        <dbReference type="EMBL" id="RRT72826.1"/>
    </source>
</evidence>
<dbReference type="PANTHER" id="PTHR10496">
    <property type="entry name" value="40S RIBOSOMAL PROTEIN S24"/>
    <property type="match status" value="1"/>
</dbReference>
<dbReference type="GO" id="GO:1990904">
    <property type="term" value="C:ribonucleoprotein complex"/>
    <property type="evidence" value="ECO:0007669"/>
    <property type="project" value="UniProtKB-KW"/>
</dbReference>
<evidence type="ECO:0000313" key="5">
    <source>
        <dbReference type="Proteomes" id="UP000287651"/>
    </source>
</evidence>
<sequence length="399" mass="43730">MATRRHRRRGRTTLRRRWRRKEGTPCSRSSSWAPPPPSAAPRRAARPLLPVPDTSGSCGRCCCSASTASSSPPPPPPFPVLTPTPRRPLPLHGESFVRDGGGGTFRYQGGDFRDRPPPFPANYENTRGMATRKQGHRPSRGSSSPSIANATAIAKHAIVFDGVFHLKIKPISLPLYLLPVSSSLGPGVPFANTVGFPSSLSLLLAGVGGRRRRELASFSGKKETRMADAKAVTIPDQEVYDQSSPLQEAIRFYCLCDLDVAKAELKEKLAKLYEVRDPNTIFVFKFRTHFGGVKSTGFGLIYDTVENANKSDGDEAVDSAYGIPGTFEAVIRYKNSGADQFYLQATNMEVVVEKANNRTYYCCAVPLQNGLATKVEKSRKQVKERKNRAKKVCGVKKVS</sequence>
<evidence type="ECO:0000256" key="1">
    <source>
        <dbReference type="ARBA" id="ARBA00022980"/>
    </source>
</evidence>
<proteinExistence type="predicted"/>
<dbReference type="Pfam" id="PF01282">
    <property type="entry name" value="Ribosomal_S24e"/>
    <property type="match status" value="1"/>
</dbReference>
<dbReference type="Proteomes" id="UP000287651">
    <property type="component" value="Unassembled WGS sequence"/>
</dbReference>
<organism evidence="4 5">
    <name type="scientific">Ensete ventricosum</name>
    <name type="common">Abyssinian banana</name>
    <name type="synonym">Musa ensete</name>
    <dbReference type="NCBI Taxonomy" id="4639"/>
    <lineage>
        <taxon>Eukaryota</taxon>
        <taxon>Viridiplantae</taxon>
        <taxon>Streptophyta</taxon>
        <taxon>Embryophyta</taxon>
        <taxon>Tracheophyta</taxon>
        <taxon>Spermatophyta</taxon>
        <taxon>Magnoliopsida</taxon>
        <taxon>Liliopsida</taxon>
        <taxon>Zingiberales</taxon>
        <taxon>Musaceae</taxon>
        <taxon>Ensete</taxon>
    </lineage>
</organism>
<reference evidence="4 5" key="1">
    <citation type="journal article" date="2014" name="Agronomy (Basel)">
        <title>A Draft Genome Sequence for Ensete ventricosum, the Drought-Tolerant Tree Against Hunger.</title>
        <authorList>
            <person name="Harrison J."/>
            <person name="Moore K.A."/>
            <person name="Paszkiewicz K."/>
            <person name="Jones T."/>
            <person name="Grant M."/>
            <person name="Ambacheew D."/>
            <person name="Muzemil S."/>
            <person name="Studholme D.J."/>
        </authorList>
    </citation>
    <scope>NUCLEOTIDE SEQUENCE [LARGE SCALE GENOMIC DNA]</scope>
</reference>
<dbReference type="EMBL" id="AMZH03003281">
    <property type="protein sequence ID" value="RRT72826.1"/>
    <property type="molecule type" value="Genomic_DNA"/>
</dbReference>